<feature type="transmembrane region" description="Helical" evidence="7">
    <location>
        <begin position="404"/>
        <end position="426"/>
    </location>
</feature>
<evidence type="ECO:0000259" key="8">
    <source>
        <dbReference type="Pfam" id="PF01490"/>
    </source>
</evidence>
<evidence type="ECO:0000256" key="7">
    <source>
        <dbReference type="SAM" id="Phobius"/>
    </source>
</evidence>
<feature type="transmembrane region" description="Helical" evidence="7">
    <location>
        <begin position="477"/>
        <end position="499"/>
    </location>
</feature>
<protein>
    <recommendedName>
        <fullName evidence="8">Amino acid transporter transmembrane domain-containing protein</fullName>
    </recommendedName>
</protein>
<gene>
    <name evidence="9" type="ORF">PPERSA_01585</name>
</gene>
<evidence type="ECO:0000256" key="6">
    <source>
        <dbReference type="ARBA" id="ARBA00038166"/>
    </source>
</evidence>
<evidence type="ECO:0000256" key="1">
    <source>
        <dbReference type="ARBA" id="ARBA00004141"/>
    </source>
</evidence>
<feature type="transmembrane region" description="Helical" evidence="7">
    <location>
        <begin position="315"/>
        <end position="338"/>
    </location>
</feature>
<feature type="transmembrane region" description="Helical" evidence="7">
    <location>
        <begin position="28"/>
        <end position="51"/>
    </location>
</feature>
<dbReference type="PANTHER" id="PTHR16189:SF0">
    <property type="entry name" value="TRANSMEMBRANE PROTEIN 104"/>
    <property type="match status" value="1"/>
</dbReference>
<keyword evidence="2 7" id="KW-0812">Transmembrane</keyword>
<dbReference type="Pfam" id="PF01490">
    <property type="entry name" value="Aa_trans"/>
    <property type="match status" value="1"/>
</dbReference>
<keyword evidence="4 7" id="KW-0472">Membrane</keyword>
<keyword evidence="10" id="KW-1185">Reference proteome</keyword>
<keyword evidence="3 7" id="KW-1133">Transmembrane helix</keyword>
<feature type="transmembrane region" description="Helical" evidence="7">
    <location>
        <begin position="276"/>
        <end position="294"/>
    </location>
</feature>
<name>A0A0V0QHH1_PSEPJ</name>
<dbReference type="OrthoDB" id="294541at2759"/>
<dbReference type="InterPro" id="IPR013057">
    <property type="entry name" value="AA_transpt_TM"/>
</dbReference>
<dbReference type="EMBL" id="LDAU01000166">
    <property type="protein sequence ID" value="KRX01715.1"/>
    <property type="molecule type" value="Genomic_DNA"/>
</dbReference>
<feature type="transmembrane region" description="Helical" evidence="7">
    <location>
        <begin position="438"/>
        <end position="456"/>
    </location>
</feature>
<proteinExistence type="inferred from homology"/>
<keyword evidence="5" id="KW-0325">Glycoprotein</keyword>
<accession>A0A0V0QHH1</accession>
<dbReference type="Proteomes" id="UP000054937">
    <property type="component" value="Unassembled WGS sequence"/>
</dbReference>
<dbReference type="AlphaFoldDB" id="A0A0V0QHH1"/>
<sequence length="508" mass="56925">MELEDIEPLQNDVIGRKASTIVQKAPKITALVGFTLMINVLMGTGPIYLPGKFLGDGWLMSTLFMAFVSILSYLCFDYIIEAMSNYNALLQTQKMSFIAGPSELEQGMTDQEDTSTSLIDEISSEIQEAENQEDQFYDGHGNLFRLKVVAEFGQMCRYMWGKGFDIGITCVLTFYLCGVLISKTIASSNILSEMFQDGEGNKIPVIGHYMFWLAIFSVASIFLSFRDIAGIKLIQTGIVLFRFFVIFLLLLGPLIYICQGHGGGLQPTYDNEKYTAFHLSGFQNFFSTAIFGLLCHHSISSMMSNVAPASSIRKVGIVAFGSGGVLFILISILGIIAFQGEMVDEENLSTYTNIFRGKINWIYYIASFYMFLNIAAFPILIITMRNNIMKCFMPDKIPKKSHELTRTTVILTISLITPIILLSIFAKNNIEDVINVSGGVFGVVIMMILPSILTILTRKRLLRRGIDPYKSNPHLSYFSNEILAWTVFIIGWICLIFNLTQDIIGWVE</sequence>
<comment type="caution">
    <text evidence="9">The sequence shown here is derived from an EMBL/GenBank/DDBJ whole genome shotgun (WGS) entry which is preliminary data.</text>
</comment>
<evidence type="ECO:0000313" key="9">
    <source>
        <dbReference type="EMBL" id="KRX01715.1"/>
    </source>
</evidence>
<evidence type="ECO:0000256" key="4">
    <source>
        <dbReference type="ARBA" id="ARBA00023136"/>
    </source>
</evidence>
<organism evidence="9 10">
    <name type="scientific">Pseudocohnilembus persalinus</name>
    <name type="common">Ciliate</name>
    <dbReference type="NCBI Taxonomy" id="266149"/>
    <lineage>
        <taxon>Eukaryota</taxon>
        <taxon>Sar</taxon>
        <taxon>Alveolata</taxon>
        <taxon>Ciliophora</taxon>
        <taxon>Intramacronucleata</taxon>
        <taxon>Oligohymenophorea</taxon>
        <taxon>Scuticociliatia</taxon>
        <taxon>Philasterida</taxon>
        <taxon>Pseudocohnilembidae</taxon>
        <taxon>Pseudocohnilembus</taxon>
    </lineage>
</organism>
<evidence type="ECO:0000256" key="5">
    <source>
        <dbReference type="ARBA" id="ARBA00023180"/>
    </source>
</evidence>
<feature type="domain" description="Amino acid transporter transmembrane" evidence="8">
    <location>
        <begin position="147"/>
        <end position="497"/>
    </location>
</feature>
<feature type="transmembrane region" description="Helical" evidence="7">
    <location>
        <begin position="237"/>
        <end position="256"/>
    </location>
</feature>
<evidence type="ECO:0000313" key="10">
    <source>
        <dbReference type="Proteomes" id="UP000054937"/>
    </source>
</evidence>
<feature type="transmembrane region" description="Helical" evidence="7">
    <location>
        <begin position="361"/>
        <end position="383"/>
    </location>
</feature>
<feature type="transmembrane region" description="Helical" evidence="7">
    <location>
        <begin position="57"/>
        <end position="76"/>
    </location>
</feature>
<comment type="subcellular location">
    <subcellularLocation>
        <location evidence="1">Membrane</location>
        <topology evidence="1">Multi-pass membrane protein</topology>
    </subcellularLocation>
</comment>
<feature type="transmembrane region" description="Helical" evidence="7">
    <location>
        <begin position="164"/>
        <end position="186"/>
    </location>
</feature>
<dbReference type="OMA" id="GHREGHP"/>
<dbReference type="PANTHER" id="PTHR16189">
    <property type="entry name" value="TRANSMEMBRANE PROTEIN 104-RELATED"/>
    <property type="match status" value="1"/>
</dbReference>
<dbReference type="InParanoid" id="A0A0V0QHH1"/>
<evidence type="ECO:0000256" key="3">
    <source>
        <dbReference type="ARBA" id="ARBA00022989"/>
    </source>
</evidence>
<dbReference type="GO" id="GO:0016020">
    <property type="term" value="C:membrane"/>
    <property type="evidence" value="ECO:0007669"/>
    <property type="project" value="UniProtKB-SubCell"/>
</dbReference>
<comment type="similarity">
    <text evidence="6">Belongs to the TMEM104 family.</text>
</comment>
<evidence type="ECO:0000256" key="2">
    <source>
        <dbReference type="ARBA" id="ARBA00022692"/>
    </source>
</evidence>
<feature type="transmembrane region" description="Helical" evidence="7">
    <location>
        <begin position="206"/>
        <end position="225"/>
    </location>
</feature>
<reference evidence="9 10" key="1">
    <citation type="journal article" date="2015" name="Sci. Rep.">
        <title>Genome of the facultative scuticociliatosis pathogen Pseudocohnilembus persalinus provides insight into its virulence through horizontal gene transfer.</title>
        <authorList>
            <person name="Xiong J."/>
            <person name="Wang G."/>
            <person name="Cheng J."/>
            <person name="Tian M."/>
            <person name="Pan X."/>
            <person name="Warren A."/>
            <person name="Jiang C."/>
            <person name="Yuan D."/>
            <person name="Miao W."/>
        </authorList>
    </citation>
    <scope>NUCLEOTIDE SEQUENCE [LARGE SCALE GENOMIC DNA]</scope>
    <source>
        <strain evidence="9">36N120E</strain>
    </source>
</reference>